<evidence type="ECO:0000256" key="2">
    <source>
        <dbReference type="ARBA" id="ARBA00006671"/>
    </source>
</evidence>
<dbReference type="RefSeq" id="WP_082693239.1">
    <property type="nucleotide sequence ID" value="NZ_LNQU01000002.1"/>
</dbReference>
<evidence type="ECO:0000256" key="5">
    <source>
        <dbReference type="SAM" id="SignalP"/>
    </source>
</evidence>
<dbReference type="InterPro" id="IPR008966">
    <property type="entry name" value="Adhesion_dom_sf"/>
</dbReference>
<evidence type="ECO:0000256" key="1">
    <source>
        <dbReference type="ARBA" id="ARBA00004561"/>
    </source>
</evidence>
<evidence type="ECO:0000313" key="7">
    <source>
        <dbReference type="Proteomes" id="UP000248395"/>
    </source>
</evidence>
<reference evidence="6 7" key="1">
    <citation type="submission" date="2018-05" db="EMBL/GenBank/DDBJ databases">
        <title>Genomic Encyclopedia of Type Strains, Phase IV (KMG-IV): sequencing the most valuable type-strain genomes for metagenomic binning, comparative biology and taxonomic classification.</title>
        <authorList>
            <person name="Goeker M."/>
        </authorList>
    </citation>
    <scope>NUCLEOTIDE SEQUENCE [LARGE SCALE GENOMIC DNA]</scope>
    <source>
        <strain evidence="6 7">DSM 25134</strain>
    </source>
</reference>
<sequence length="177" mass="17679">MHRSLIILGTALAGLVSQAYAYDGTLTINGNVSAESCTISVAGGSSSGSITLPTVSTKALAVAAATAGTTDFSISLTACSGASTQAAIWFEYDSNVNAAGRLINTGTARNVDVALYNLSSTTPIAVGQGSGAFGSSGAAFPISSGTATLRYQAKYYATGVAVAGTVTASVYYTVQYQ</sequence>
<dbReference type="OrthoDB" id="8590685at2"/>
<dbReference type="SUPFAM" id="SSF49401">
    <property type="entry name" value="Bacterial adhesins"/>
    <property type="match status" value="1"/>
</dbReference>
<dbReference type="Pfam" id="PF16970">
    <property type="entry name" value="FimA"/>
    <property type="match status" value="1"/>
</dbReference>
<keyword evidence="3 5" id="KW-0732">Signal</keyword>
<protein>
    <submittedName>
        <fullName evidence="6">Major type 1 subunit fimbrin (Pilin)</fullName>
    </submittedName>
</protein>
<dbReference type="PANTHER" id="PTHR33420:SF3">
    <property type="entry name" value="FIMBRIAL SUBUNIT ELFA"/>
    <property type="match status" value="1"/>
</dbReference>
<dbReference type="InterPro" id="IPR039458">
    <property type="entry name" value="FimA-like"/>
</dbReference>
<dbReference type="Gene3D" id="2.60.40.1090">
    <property type="entry name" value="Fimbrial-type adhesion domain"/>
    <property type="match status" value="1"/>
</dbReference>
<keyword evidence="4" id="KW-0281">Fimbrium</keyword>
<dbReference type="GO" id="GO:0043709">
    <property type="term" value="P:cell adhesion involved in single-species biofilm formation"/>
    <property type="evidence" value="ECO:0007669"/>
    <property type="project" value="TreeGrafter"/>
</dbReference>
<evidence type="ECO:0000256" key="3">
    <source>
        <dbReference type="ARBA" id="ARBA00022729"/>
    </source>
</evidence>
<dbReference type="GO" id="GO:0009289">
    <property type="term" value="C:pilus"/>
    <property type="evidence" value="ECO:0007669"/>
    <property type="project" value="InterPro"/>
</dbReference>
<feature type="chain" id="PRO_5016440230" evidence="5">
    <location>
        <begin position="22"/>
        <end position="177"/>
    </location>
</feature>
<dbReference type="InterPro" id="IPR050263">
    <property type="entry name" value="Bact_Fimbrial_Adh_Pro"/>
</dbReference>
<feature type="signal peptide" evidence="5">
    <location>
        <begin position="1"/>
        <end position="21"/>
    </location>
</feature>
<accession>A0A318JFK1</accession>
<comment type="caution">
    <text evidence="6">The sequence shown here is derived from an EMBL/GenBank/DDBJ whole genome shotgun (WGS) entry which is preliminary data.</text>
</comment>
<dbReference type="Proteomes" id="UP000248395">
    <property type="component" value="Unassembled WGS sequence"/>
</dbReference>
<dbReference type="InterPro" id="IPR036937">
    <property type="entry name" value="Adhesion_dom_fimbrial_sf"/>
</dbReference>
<comment type="similarity">
    <text evidence="2">Belongs to the fimbrial protein family.</text>
</comment>
<proteinExistence type="inferred from homology"/>
<comment type="subcellular location">
    <subcellularLocation>
        <location evidence="1">Fimbrium</location>
    </subcellularLocation>
</comment>
<dbReference type="PANTHER" id="PTHR33420">
    <property type="entry name" value="FIMBRIAL SUBUNIT ELFA-RELATED"/>
    <property type="match status" value="1"/>
</dbReference>
<keyword evidence="7" id="KW-1185">Reference proteome</keyword>
<organism evidence="6 7">
    <name type="scientific">Aquitalea magnusonii</name>
    <dbReference type="NCBI Taxonomy" id="332411"/>
    <lineage>
        <taxon>Bacteria</taxon>
        <taxon>Pseudomonadati</taxon>
        <taxon>Pseudomonadota</taxon>
        <taxon>Betaproteobacteria</taxon>
        <taxon>Neisseriales</taxon>
        <taxon>Chromobacteriaceae</taxon>
        <taxon>Aquitalea</taxon>
    </lineage>
</organism>
<name>A0A318JFK1_9NEIS</name>
<dbReference type="AlphaFoldDB" id="A0A318JFK1"/>
<evidence type="ECO:0000256" key="4">
    <source>
        <dbReference type="ARBA" id="ARBA00023263"/>
    </source>
</evidence>
<evidence type="ECO:0000313" key="6">
    <source>
        <dbReference type="EMBL" id="PXX45989.1"/>
    </source>
</evidence>
<gene>
    <name evidence="6" type="ORF">DFR38_11087</name>
</gene>
<dbReference type="EMBL" id="QJKC01000010">
    <property type="protein sequence ID" value="PXX45989.1"/>
    <property type="molecule type" value="Genomic_DNA"/>
</dbReference>